<proteinExistence type="predicted"/>
<sequence>MQSPQSTTATQLLDAEDVVRRLPSIERIENDAIRAETIALTARAPAYFWRVPASTSGYHHPQCRGEHGLWIHTLMLGTALERLAPTYVGQERLTGYDIDCARAAVILHDQRKNGSPETPQAGATDDHDLRMARVIRRESTLPRRVARAVETHMGAWYAGPRPLSDLEDLVHTADMMASTETITCAVDGPLPEELAGRDLQVVE</sequence>
<dbReference type="OrthoDB" id="297844at2157"/>
<evidence type="ECO:0008006" key="3">
    <source>
        <dbReference type="Google" id="ProtNLM"/>
    </source>
</evidence>
<name>A0A6B0GNY2_9EURY</name>
<comment type="caution">
    <text evidence="1">The sequence shown here is derived from an EMBL/GenBank/DDBJ whole genome shotgun (WGS) entry which is preliminary data.</text>
</comment>
<dbReference type="RefSeq" id="WP_158206158.1">
    <property type="nucleotide sequence ID" value="NZ_WSZK01000036.1"/>
</dbReference>
<dbReference type="EMBL" id="WSZK01000036">
    <property type="protein sequence ID" value="MWG36504.1"/>
    <property type="molecule type" value="Genomic_DNA"/>
</dbReference>
<keyword evidence="2" id="KW-1185">Reference proteome</keyword>
<dbReference type="SUPFAM" id="SSF109604">
    <property type="entry name" value="HD-domain/PDEase-like"/>
    <property type="match status" value="1"/>
</dbReference>
<dbReference type="Proteomes" id="UP000451471">
    <property type="component" value="Unassembled WGS sequence"/>
</dbReference>
<dbReference type="AlphaFoldDB" id="A0A6B0GNY2"/>
<accession>A0A6B0GNY2</accession>
<organism evidence="1 2">
    <name type="scientific">Halomarina oriensis</name>
    <dbReference type="NCBI Taxonomy" id="671145"/>
    <lineage>
        <taxon>Archaea</taxon>
        <taxon>Methanobacteriati</taxon>
        <taxon>Methanobacteriota</taxon>
        <taxon>Stenosarchaea group</taxon>
        <taxon>Halobacteria</taxon>
        <taxon>Halobacteriales</taxon>
        <taxon>Natronomonadaceae</taxon>
        <taxon>Halomarina</taxon>
    </lineage>
</organism>
<evidence type="ECO:0000313" key="1">
    <source>
        <dbReference type="EMBL" id="MWG36504.1"/>
    </source>
</evidence>
<reference evidence="1 2" key="1">
    <citation type="submission" date="2019-12" db="EMBL/GenBank/DDBJ databases">
        <title>Halocatena pleomorpha gen. nov. sp. nov., an extremely halophilic archaeon of family Halobacteriaceae isolated from saltpan soil.</title>
        <authorList>
            <person name="Pal Y."/>
            <person name="Verma A."/>
            <person name="Krishnamurthi S."/>
            <person name="Kumar P."/>
        </authorList>
    </citation>
    <scope>NUCLEOTIDE SEQUENCE [LARGE SCALE GENOMIC DNA]</scope>
    <source>
        <strain evidence="1 2">JCM 16495</strain>
    </source>
</reference>
<gene>
    <name evidence="1" type="ORF">GQS65_18775</name>
</gene>
<evidence type="ECO:0000313" key="2">
    <source>
        <dbReference type="Proteomes" id="UP000451471"/>
    </source>
</evidence>
<protein>
    <recommendedName>
        <fullName evidence="3">HD domain-containing protein</fullName>
    </recommendedName>
</protein>